<dbReference type="GO" id="GO:0016020">
    <property type="term" value="C:membrane"/>
    <property type="evidence" value="ECO:0007669"/>
    <property type="project" value="UniProtKB-ARBA"/>
</dbReference>
<proteinExistence type="predicted"/>
<keyword evidence="5" id="KW-1133">Transmembrane helix</keyword>
<feature type="compositionally biased region" description="Polar residues" evidence="8">
    <location>
        <begin position="96"/>
        <end position="151"/>
    </location>
</feature>
<organism evidence="9 10">
    <name type="scientific">Ferrithrix thermotolerans DSM 19514</name>
    <dbReference type="NCBI Taxonomy" id="1121881"/>
    <lineage>
        <taxon>Bacteria</taxon>
        <taxon>Bacillati</taxon>
        <taxon>Actinomycetota</taxon>
        <taxon>Acidimicrobiia</taxon>
        <taxon>Acidimicrobiales</taxon>
        <taxon>Acidimicrobiaceae</taxon>
        <taxon>Ferrithrix</taxon>
    </lineage>
</organism>
<name>A0A1M4XG43_9ACTN</name>
<evidence type="ECO:0000256" key="6">
    <source>
        <dbReference type="ARBA" id="ARBA00023010"/>
    </source>
</evidence>
<gene>
    <name evidence="9" type="ORF">SAMN02745225_02007</name>
</gene>
<comment type="subcellular location">
    <subcellularLocation>
        <location evidence="1">Membrane</location>
        <topology evidence="1">Single-pass membrane protein</topology>
    </subcellularLocation>
</comment>
<keyword evidence="3" id="KW-0812">Transmembrane</keyword>
<evidence type="ECO:0000256" key="5">
    <source>
        <dbReference type="ARBA" id="ARBA00022989"/>
    </source>
</evidence>
<keyword evidence="7" id="KW-0472">Membrane</keyword>
<evidence type="ECO:0000313" key="9">
    <source>
        <dbReference type="EMBL" id="SHE92296.1"/>
    </source>
</evidence>
<evidence type="ECO:0000256" key="7">
    <source>
        <dbReference type="ARBA" id="ARBA00023136"/>
    </source>
</evidence>
<evidence type="ECO:0000256" key="1">
    <source>
        <dbReference type="ARBA" id="ARBA00004167"/>
    </source>
</evidence>
<evidence type="ECO:0000256" key="2">
    <source>
        <dbReference type="ARBA" id="ARBA00022448"/>
    </source>
</evidence>
<dbReference type="AlphaFoldDB" id="A0A1M4XG43"/>
<dbReference type="Gene3D" id="1.20.5.3310">
    <property type="match status" value="1"/>
</dbReference>
<evidence type="ECO:0000256" key="3">
    <source>
        <dbReference type="ARBA" id="ARBA00022692"/>
    </source>
</evidence>
<accession>A0A1M4XG43</accession>
<keyword evidence="4" id="KW-0653">Protein transport</keyword>
<keyword evidence="2" id="KW-0813">Transport</keyword>
<reference evidence="10" key="1">
    <citation type="submission" date="2016-11" db="EMBL/GenBank/DDBJ databases">
        <authorList>
            <person name="Varghese N."/>
            <person name="Submissions S."/>
        </authorList>
    </citation>
    <scope>NUCLEOTIDE SEQUENCE [LARGE SCALE GENOMIC DNA]</scope>
    <source>
        <strain evidence="10">DSM 19514</strain>
    </source>
</reference>
<dbReference type="Pfam" id="PF02416">
    <property type="entry name" value="TatA_B_E"/>
    <property type="match status" value="1"/>
</dbReference>
<protein>
    <submittedName>
        <fullName evidence="9">MttA/Hcf106 family protein</fullName>
    </submittedName>
</protein>
<keyword evidence="6" id="KW-0811">Translocation</keyword>
<evidence type="ECO:0000313" key="10">
    <source>
        <dbReference type="Proteomes" id="UP000184295"/>
    </source>
</evidence>
<evidence type="ECO:0000256" key="8">
    <source>
        <dbReference type="SAM" id="MobiDB-lite"/>
    </source>
</evidence>
<dbReference type="GO" id="GO:0015031">
    <property type="term" value="P:protein transport"/>
    <property type="evidence" value="ECO:0007669"/>
    <property type="project" value="UniProtKB-KW"/>
</dbReference>
<dbReference type="InterPro" id="IPR003369">
    <property type="entry name" value="TatA/B/E"/>
</dbReference>
<sequence>MDPAKLLIVAAVALIVLGPEKLPSVLRQAGKYWSTFKSIRDSVQGEMTQVFTQVTSVGTSVTETIVDPLTQVRSTYSGVRAQVTESFFQRNPMETMDSNAVPKSSTVEAGVPVSSSRQSTPAVSDRQGNPRFSSPMGRSTNGRSSHGDSISWVNFEDAGRGAFQSGSVELN</sequence>
<dbReference type="STRING" id="1121881.SAMN02745225_02007"/>
<evidence type="ECO:0000256" key="4">
    <source>
        <dbReference type="ARBA" id="ARBA00022927"/>
    </source>
</evidence>
<keyword evidence="10" id="KW-1185">Reference proteome</keyword>
<feature type="region of interest" description="Disordered" evidence="8">
    <location>
        <begin position="93"/>
        <end position="151"/>
    </location>
</feature>
<dbReference type="EMBL" id="FQUL01000038">
    <property type="protein sequence ID" value="SHE92296.1"/>
    <property type="molecule type" value="Genomic_DNA"/>
</dbReference>
<dbReference type="Proteomes" id="UP000184295">
    <property type="component" value="Unassembled WGS sequence"/>
</dbReference>